<evidence type="ECO:0000313" key="1">
    <source>
        <dbReference type="EMBL" id="MCA9729275.1"/>
    </source>
</evidence>
<reference evidence="1" key="2">
    <citation type="journal article" date="2021" name="Microbiome">
        <title>Successional dynamics and alternative stable states in a saline activated sludge microbial community over 9 years.</title>
        <authorList>
            <person name="Wang Y."/>
            <person name="Ye J."/>
            <person name="Ju F."/>
            <person name="Liu L."/>
            <person name="Boyd J.A."/>
            <person name="Deng Y."/>
            <person name="Parks D.H."/>
            <person name="Jiang X."/>
            <person name="Yin X."/>
            <person name="Woodcroft B.J."/>
            <person name="Tyson G.W."/>
            <person name="Hugenholtz P."/>
            <person name="Polz M.F."/>
            <person name="Zhang T."/>
        </authorList>
    </citation>
    <scope>NUCLEOTIDE SEQUENCE</scope>
    <source>
        <strain evidence="1">HKST-UBA01</strain>
    </source>
</reference>
<dbReference type="InterPro" id="IPR016193">
    <property type="entry name" value="Cytidine_deaminase-like"/>
</dbReference>
<dbReference type="Gene3D" id="3.40.140.10">
    <property type="entry name" value="Cytidine Deaminase, domain 2"/>
    <property type="match status" value="1"/>
</dbReference>
<accession>A0A956M3G5</accession>
<sequence length="156" mass="16207">MSRSTRTGTSPADSAVLDLCIDAARRACRESLRHEPSAERAPRGAAARTRRGEIFEAPELALIAGVGGSAEQVAVWRARLASRSPITHVVVRGGRTGRSDGGPPNAATLQVLLELAPRALLYWGTDGTPRGGVRAAALLPGAFSPAHLDGSRGKPA</sequence>
<proteinExistence type="predicted"/>
<dbReference type="GO" id="GO:0003824">
    <property type="term" value="F:catalytic activity"/>
    <property type="evidence" value="ECO:0007669"/>
    <property type="project" value="InterPro"/>
</dbReference>
<comment type="caution">
    <text evidence="1">The sequence shown here is derived from an EMBL/GenBank/DDBJ whole genome shotgun (WGS) entry which is preliminary data.</text>
</comment>
<organism evidence="1 2">
    <name type="scientific">Eiseniibacteriota bacterium</name>
    <dbReference type="NCBI Taxonomy" id="2212470"/>
    <lineage>
        <taxon>Bacteria</taxon>
        <taxon>Candidatus Eiseniibacteriota</taxon>
    </lineage>
</organism>
<dbReference type="AlphaFoldDB" id="A0A956M3G5"/>
<protein>
    <submittedName>
        <fullName evidence="1">Uncharacterized protein</fullName>
    </submittedName>
</protein>
<gene>
    <name evidence="1" type="ORF">KC729_16425</name>
</gene>
<dbReference type="EMBL" id="JAGQHR010000631">
    <property type="protein sequence ID" value="MCA9729275.1"/>
    <property type="molecule type" value="Genomic_DNA"/>
</dbReference>
<dbReference type="SUPFAM" id="SSF53927">
    <property type="entry name" value="Cytidine deaminase-like"/>
    <property type="match status" value="1"/>
</dbReference>
<evidence type="ECO:0000313" key="2">
    <source>
        <dbReference type="Proteomes" id="UP000697710"/>
    </source>
</evidence>
<dbReference type="Proteomes" id="UP000697710">
    <property type="component" value="Unassembled WGS sequence"/>
</dbReference>
<reference evidence="1" key="1">
    <citation type="submission" date="2020-04" db="EMBL/GenBank/DDBJ databases">
        <authorList>
            <person name="Zhang T."/>
        </authorList>
    </citation>
    <scope>NUCLEOTIDE SEQUENCE</scope>
    <source>
        <strain evidence="1">HKST-UBA01</strain>
    </source>
</reference>
<name>A0A956M3G5_UNCEI</name>